<reference evidence="1" key="1">
    <citation type="journal article" date="2019" name="MBio">
        <title>Virus Genomes from Deep Sea Sediments Expand the Ocean Megavirome and Support Independent Origins of Viral Gigantism.</title>
        <authorList>
            <person name="Backstrom D."/>
            <person name="Yutin N."/>
            <person name="Jorgensen S.L."/>
            <person name="Dharamshi J."/>
            <person name="Homa F."/>
            <person name="Zaremba-Niedwiedzka K."/>
            <person name="Spang A."/>
            <person name="Wolf Y.I."/>
            <person name="Koonin E.V."/>
            <person name="Ettema T.J."/>
        </authorList>
    </citation>
    <scope>NUCLEOTIDE SEQUENCE</scope>
</reference>
<name>A0A481YRB7_9VIRU</name>
<gene>
    <name evidence="1" type="ORF">LCMAC101_00440</name>
</gene>
<accession>A0A481YRB7</accession>
<evidence type="ECO:0000313" key="1">
    <source>
        <dbReference type="EMBL" id="QBK85457.1"/>
    </source>
</evidence>
<dbReference type="EMBL" id="MK500327">
    <property type="protein sequence ID" value="QBK85457.1"/>
    <property type="molecule type" value="Genomic_DNA"/>
</dbReference>
<organism evidence="1">
    <name type="scientific">Marseillevirus LCMAC101</name>
    <dbReference type="NCBI Taxonomy" id="2506602"/>
    <lineage>
        <taxon>Viruses</taxon>
        <taxon>Varidnaviria</taxon>
        <taxon>Bamfordvirae</taxon>
        <taxon>Nucleocytoviricota</taxon>
        <taxon>Megaviricetes</taxon>
        <taxon>Pimascovirales</taxon>
        <taxon>Pimascovirales incertae sedis</taxon>
        <taxon>Marseilleviridae</taxon>
    </lineage>
</organism>
<sequence>MSFIFSGAPTSRGVMRDFRNNNINNVTTNRIPFYTTVSRPTPNPANKGQIIYDTTLNQFCYCNGMAWICIGGGSASTAGIVDCTVGSVANPNADYNSVQAALTAGCLNIRILDGLIGGQVPGYFEPGPISFSAVGAPVMIYVGPGVDWELRQSVVGTGGIDMTGSVVVFRGSGVASIIRQLQDEGAPASVFALNDASQIQWMDLTFITSAEAVAFPVPMGRLIWRNCQYVLISASLAAYSFTTVGNSSGNQIEFHECTFIAFDMTSRMIDNADGGNNGALTLTNCTHQGSSLDPTTDVTYRFGTVGGQITVDGFELFGTDPMSMSFGGVLSSFNSIYQNGTGAVTAIMTGTRQLNNGRFDTIIFPSGSNTISNVEITSTTAVDISSTANRLDEVSFALAPLMISSTFNILNGGSADSLAITSTDNRVSNYDISTSLSVDGAENNISRCTVGTTTVLGPTAVTTGSNIQGSNLAGAVTIGGTLAVTNNSLSGNQINGSVSIGGVGVTTGNVLTGNNIQSTVGTPTLTVGTLGGGISQDCVIDGNFVEGLLTVNNSVGIMETDNCVFSGNRFPGGVTVSTDSATGSQPLFTGNIISGGGATGTVTNGHANGTTNSAP</sequence>
<proteinExistence type="predicted"/>
<protein>
    <submittedName>
        <fullName evidence="1">Uncharacterized protein</fullName>
    </submittedName>
</protein>